<feature type="compositionally biased region" description="Basic and acidic residues" evidence="1">
    <location>
        <begin position="204"/>
        <end position="220"/>
    </location>
</feature>
<dbReference type="InterPro" id="IPR000182">
    <property type="entry name" value="GNAT_dom"/>
</dbReference>
<dbReference type="AlphaFoldDB" id="A0A1B1MB05"/>
<sequence>MTPTPAVRPYRPGDRDALDDICVRTAHAGRDSRPVYADPGIFPVIFAAPYVHLEPELAFVLDDGQGQAVGYVLGTADTPRFVEDFRTKWLPRVADRYPEHSAPPGTPDADIVPLLHHPERMLVPEVAAHPAHLHIDLLPEWQGRGHGRELMHTFLDALHRAGVPAVHLSMLTANTPARAFYDRLGFHEIDVPDAGPAVAYLGRPTERTTTERTTTERPATERPTSARLTNRP</sequence>
<dbReference type="PATRIC" id="fig|1915.4.peg.3936"/>
<dbReference type="Gene3D" id="3.40.630.30">
    <property type="match status" value="1"/>
</dbReference>
<dbReference type="InterPro" id="IPR016181">
    <property type="entry name" value="Acyl_CoA_acyltransferase"/>
</dbReference>
<dbReference type="RefSeq" id="WP_079164598.1">
    <property type="nucleotide sequence ID" value="NZ_CP016438.1"/>
</dbReference>
<dbReference type="PANTHER" id="PTHR13170">
    <property type="entry name" value="O-GLCNACASE"/>
    <property type="match status" value="1"/>
</dbReference>
<dbReference type="STRING" id="1915.SLINC_3592"/>
<gene>
    <name evidence="2" type="ORF">SLINC_3592</name>
</gene>
<dbReference type="SUPFAM" id="SSF55729">
    <property type="entry name" value="Acyl-CoA N-acyltransferases (Nat)"/>
    <property type="match status" value="1"/>
</dbReference>
<keyword evidence="2" id="KW-0808">Transferase</keyword>
<dbReference type="PANTHER" id="PTHR13170:SF16">
    <property type="entry name" value="PROTEIN O-GLCNACASE"/>
    <property type="match status" value="1"/>
</dbReference>
<evidence type="ECO:0000256" key="1">
    <source>
        <dbReference type="SAM" id="MobiDB-lite"/>
    </source>
</evidence>
<dbReference type="InterPro" id="IPR051822">
    <property type="entry name" value="Glycosyl_Hydrolase_84"/>
</dbReference>
<protein>
    <submittedName>
        <fullName evidence="2">Acetyltransferase</fullName>
    </submittedName>
</protein>
<proteinExistence type="predicted"/>
<name>A0A1B1MB05_STRLN</name>
<dbReference type="Proteomes" id="UP000092598">
    <property type="component" value="Chromosome"/>
</dbReference>
<evidence type="ECO:0000313" key="2">
    <source>
        <dbReference type="EMBL" id="ANS65816.1"/>
    </source>
</evidence>
<accession>A0A1B1MB05</accession>
<evidence type="ECO:0000313" key="3">
    <source>
        <dbReference type="Proteomes" id="UP000092598"/>
    </source>
</evidence>
<reference evidence="2 3" key="1">
    <citation type="submission" date="2016-07" db="EMBL/GenBank/DDBJ databases">
        <title>Enhancement of antibiotic productionsby engineered nitrateutilization in actinobacteria.</title>
        <authorList>
            <person name="Meng S.C."/>
        </authorList>
    </citation>
    <scope>NUCLEOTIDE SEQUENCE [LARGE SCALE GENOMIC DNA]</scope>
    <source>
        <strain evidence="2 3">NRRL 2936</strain>
    </source>
</reference>
<dbReference type="EMBL" id="CP016438">
    <property type="protein sequence ID" value="ANS65816.1"/>
    <property type="molecule type" value="Genomic_DNA"/>
</dbReference>
<dbReference type="GO" id="GO:0016747">
    <property type="term" value="F:acyltransferase activity, transferring groups other than amino-acyl groups"/>
    <property type="evidence" value="ECO:0007669"/>
    <property type="project" value="InterPro"/>
</dbReference>
<dbReference type="CDD" id="cd04301">
    <property type="entry name" value="NAT_SF"/>
    <property type="match status" value="1"/>
</dbReference>
<dbReference type="KEGG" id="sls:SLINC_3592"/>
<keyword evidence="3" id="KW-1185">Reference proteome</keyword>
<dbReference type="PROSITE" id="PS51186">
    <property type="entry name" value="GNAT"/>
    <property type="match status" value="1"/>
</dbReference>
<organism evidence="2 3">
    <name type="scientific">Streptomyces lincolnensis</name>
    <dbReference type="NCBI Taxonomy" id="1915"/>
    <lineage>
        <taxon>Bacteria</taxon>
        <taxon>Bacillati</taxon>
        <taxon>Actinomycetota</taxon>
        <taxon>Actinomycetes</taxon>
        <taxon>Kitasatosporales</taxon>
        <taxon>Streptomycetaceae</taxon>
        <taxon>Streptomyces</taxon>
    </lineage>
</organism>
<dbReference type="Pfam" id="PF00583">
    <property type="entry name" value="Acetyltransf_1"/>
    <property type="match status" value="1"/>
</dbReference>
<dbReference type="OrthoDB" id="8593648at2"/>
<feature type="region of interest" description="Disordered" evidence="1">
    <location>
        <begin position="196"/>
        <end position="232"/>
    </location>
</feature>